<evidence type="ECO:0000256" key="2">
    <source>
        <dbReference type="ARBA" id="ARBA00006991"/>
    </source>
</evidence>
<dbReference type="InterPro" id="IPR013087">
    <property type="entry name" value="Znf_C2H2_type"/>
</dbReference>
<keyword evidence="5 11" id="KW-0863">Zinc-finger</keyword>
<keyword evidence="6" id="KW-0862">Zinc</keyword>
<dbReference type="Pfam" id="PF00096">
    <property type="entry name" value="zf-C2H2"/>
    <property type="match status" value="1"/>
</dbReference>
<keyword evidence="10" id="KW-0539">Nucleus</keyword>
<feature type="domain" description="C2H2-type" evidence="12">
    <location>
        <begin position="211"/>
        <end position="242"/>
    </location>
</feature>
<dbReference type="Gene3D" id="3.30.160.60">
    <property type="entry name" value="Classic Zinc Finger"/>
    <property type="match status" value="1"/>
</dbReference>
<dbReference type="PANTHER" id="PTHR24394:SF29">
    <property type="entry name" value="MYONEURIN"/>
    <property type="match status" value="1"/>
</dbReference>
<evidence type="ECO:0000256" key="6">
    <source>
        <dbReference type="ARBA" id="ARBA00022833"/>
    </source>
</evidence>
<dbReference type="GO" id="GO:0008270">
    <property type="term" value="F:zinc ion binding"/>
    <property type="evidence" value="ECO:0007669"/>
    <property type="project" value="UniProtKB-KW"/>
</dbReference>
<evidence type="ECO:0000313" key="14">
    <source>
        <dbReference type="Proteomes" id="UP000198287"/>
    </source>
</evidence>
<feature type="domain" description="C2H2-type" evidence="12">
    <location>
        <begin position="245"/>
        <end position="273"/>
    </location>
</feature>
<dbReference type="EMBL" id="LNIX01000011">
    <property type="protein sequence ID" value="OXA48416.1"/>
    <property type="molecule type" value="Genomic_DNA"/>
</dbReference>
<keyword evidence="14" id="KW-1185">Reference proteome</keyword>
<keyword evidence="9" id="KW-0804">Transcription</keyword>
<evidence type="ECO:0000256" key="9">
    <source>
        <dbReference type="ARBA" id="ARBA00023163"/>
    </source>
</evidence>
<proteinExistence type="inferred from homology"/>
<evidence type="ECO:0000256" key="8">
    <source>
        <dbReference type="ARBA" id="ARBA00023125"/>
    </source>
</evidence>
<dbReference type="GO" id="GO:0003677">
    <property type="term" value="F:DNA binding"/>
    <property type="evidence" value="ECO:0007669"/>
    <property type="project" value="UniProtKB-KW"/>
</dbReference>
<reference evidence="13 14" key="1">
    <citation type="submission" date="2015-12" db="EMBL/GenBank/DDBJ databases">
        <title>The genome of Folsomia candida.</title>
        <authorList>
            <person name="Faddeeva A."/>
            <person name="Derks M.F."/>
            <person name="Anvar Y."/>
            <person name="Smit S."/>
            <person name="Van Straalen N."/>
            <person name="Roelofs D."/>
        </authorList>
    </citation>
    <scope>NUCLEOTIDE SEQUENCE [LARGE SCALE GENOMIC DNA]</scope>
    <source>
        <strain evidence="13 14">VU population</strain>
        <tissue evidence="13">Whole body</tissue>
    </source>
</reference>
<evidence type="ECO:0000313" key="13">
    <source>
        <dbReference type="EMBL" id="OXA48416.1"/>
    </source>
</evidence>
<dbReference type="Proteomes" id="UP000198287">
    <property type="component" value="Unassembled WGS sequence"/>
</dbReference>
<dbReference type="Pfam" id="PF13894">
    <property type="entry name" value="zf-C2H2_4"/>
    <property type="match status" value="1"/>
</dbReference>
<dbReference type="OrthoDB" id="6077919at2759"/>
<dbReference type="AlphaFoldDB" id="A0A226DW38"/>
<dbReference type="FunFam" id="3.30.160.60:FF:000075">
    <property type="entry name" value="Putative zinc finger protein 536"/>
    <property type="match status" value="1"/>
</dbReference>
<evidence type="ECO:0000256" key="7">
    <source>
        <dbReference type="ARBA" id="ARBA00023015"/>
    </source>
</evidence>
<evidence type="ECO:0000256" key="11">
    <source>
        <dbReference type="PROSITE-ProRule" id="PRU00042"/>
    </source>
</evidence>
<name>A0A226DW38_FOLCA</name>
<accession>A0A226DW38</accession>
<evidence type="ECO:0000256" key="3">
    <source>
        <dbReference type="ARBA" id="ARBA00022723"/>
    </source>
</evidence>
<dbReference type="InterPro" id="IPR036236">
    <property type="entry name" value="Znf_C2H2_sf"/>
</dbReference>
<protein>
    <submittedName>
        <fullName evidence="13">Zinc finger protein MSN2</fullName>
    </submittedName>
</protein>
<organism evidence="13 14">
    <name type="scientific">Folsomia candida</name>
    <name type="common">Springtail</name>
    <dbReference type="NCBI Taxonomy" id="158441"/>
    <lineage>
        <taxon>Eukaryota</taxon>
        <taxon>Metazoa</taxon>
        <taxon>Ecdysozoa</taxon>
        <taxon>Arthropoda</taxon>
        <taxon>Hexapoda</taxon>
        <taxon>Collembola</taxon>
        <taxon>Entomobryomorpha</taxon>
        <taxon>Isotomoidea</taxon>
        <taxon>Isotomidae</taxon>
        <taxon>Proisotominae</taxon>
        <taxon>Folsomia</taxon>
    </lineage>
</organism>
<evidence type="ECO:0000256" key="1">
    <source>
        <dbReference type="ARBA" id="ARBA00004123"/>
    </source>
</evidence>
<comment type="subcellular location">
    <subcellularLocation>
        <location evidence="1">Nucleus</location>
    </subcellularLocation>
</comment>
<evidence type="ECO:0000256" key="5">
    <source>
        <dbReference type="ARBA" id="ARBA00022771"/>
    </source>
</evidence>
<dbReference type="PROSITE" id="PS50157">
    <property type="entry name" value="ZINC_FINGER_C2H2_2"/>
    <property type="match status" value="2"/>
</dbReference>
<dbReference type="PROSITE" id="PS00028">
    <property type="entry name" value="ZINC_FINGER_C2H2_1"/>
    <property type="match status" value="2"/>
</dbReference>
<keyword evidence="3" id="KW-0479">Metal-binding</keyword>
<comment type="similarity">
    <text evidence="2">Belongs to the krueppel C2H2-type zinc-finger protein family.</text>
</comment>
<dbReference type="PANTHER" id="PTHR24394">
    <property type="entry name" value="ZINC FINGER PROTEIN"/>
    <property type="match status" value="1"/>
</dbReference>
<gene>
    <name evidence="13" type="ORF">Fcan01_16536</name>
</gene>
<comment type="caution">
    <text evidence="13">The sequence shown here is derived from an EMBL/GenBank/DDBJ whole genome shotgun (WGS) entry which is preliminary data.</text>
</comment>
<keyword evidence="4" id="KW-0677">Repeat</keyword>
<evidence type="ECO:0000256" key="4">
    <source>
        <dbReference type="ARBA" id="ARBA00022737"/>
    </source>
</evidence>
<keyword evidence="7" id="KW-0805">Transcription regulation</keyword>
<dbReference type="GO" id="GO:0000981">
    <property type="term" value="F:DNA-binding transcription factor activity, RNA polymerase II-specific"/>
    <property type="evidence" value="ECO:0007669"/>
    <property type="project" value="TreeGrafter"/>
</dbReference>
<dbReference type="SMART" id="SM00355">
    <property type="entry name" value="ZnF_C2H2"/>
    <property type="match status" value="2"/>
</dbReference>
<dbReference type="GO" id="GO:0005634">
    <property type="term" value="C:nucleus"/>
    <property type="evidence" value="ECO:0007669"/>
    <property type="project" value="UniProtKB-SubCell"/>
</dbReference>
<keyword evidence="8" id="KW-0238">DNA-binding</keyword>
<sequence>MATELATELAAEVNTLKAHLCQSRYQIDQIARRAGVVIDQDEFCSNPCDILAKLLHLVDEILSLPVTESVIFTTLALQGSLFPITFNDDGSNSLLDVLNELCSSLPETLEDDTDFLSDQIFDLEQDVAINESQEKLDLHHTNVTNLDLENESSLETSSLMSSKNQPNLEQGKKLTSFNAQQFLNVRMITHDPNAKVKCEATHLQKSSRKIFQCPRCPKKFLSGYGLRRHAARHDVPHAHDKVKKFVCPLCDMRFSRSNNLKRHLTVIHHVDQASCDLGTGQKSSQSCESTPVLLPPEVVYHV</sequence>
<dbReference type="SUPFAM" id="SSF57667">
    <property type="entry name" value="beta-beta-alpha zinc fingers"/>
    <property type="match status" value="1"/>
</dbReference>
<evidence type="ECO:0000259" key="12">
    <source>
        <dbReference type="PROSITE" id="PS50157"/>
    </source>
</evidence>
<evidence type="ECO:0000256" key="10">
    <source>
        <dbReference type="ARBA" id="ARBA00023242"/>
    </source>
</evidence>